<evidence type="ECO:0000313" key="1">
    <source>
        <dbReference type="EMBL" id="CAA7403917.1"/>
    </source>
</evidence>
<evidence type="ECO:0000313" key="2">
    <source>
        <dbReference type="Proteomes" id="UP000663760"/>
    </source>
</evidence>
<reference evidence="1" key="1">
    <citation type="submission" date="2020-02" db="EMBL/GenBank/DDBJ databases">
        <authorList>
            <person name="Scholz U."/>
            <person name="Mascher M."/>
            <person name="Fiebig A."/>
        </authorList>
    </citation>
    <scope>NUCLEOTIDE SEQUENCE</scope>
</reference>
<accession>A0A7I8L1I8</accession>
<sequence>MKTNSKVCSLYVVYVRGDRCSREDPHFDSRHVSISDPSPLDLFFRFGAGR</sequence>
<dbReference type="Proteomes" id="UP000663760">
    <property type="component" value="Chromosome 10"/>
</dbReference>
<dbReference type="AlphaFoldDB" id="A0A7I8L1I8"/>
<keyword evidence="2" id="KW-1185">Reference proteome</keyword>
<protein>
    <submittedName>
        <fullName evidence="1">Uncharacterized protein</fullName>
    </submittedName>
</protein>
<proteinExistence type="predicted"/>
<organism evidence="1 2">
    <name type="scientific">Spirodela intermedia</name>
    <name type="common">Intermediate duckweed</name>
    <dbReference type="NCBI Taxonomy" id="51605"/>
    <lineage>
        <taxon>Eukaryota</taxon>
        <taxon>Viridiplantae</taxon>
        <taxon>Streptophyta</taxon>
        <taxon>Embryophyta</taxon>
        <taxon>Tracheophyta</taxon>
        <taxon>Spermatophyta</taxon>
        <taxon>Magnoliopsida</taxon>
        <taxon>Liliopsida</taxon>
        <taxon>Araceae</taxon>
        <taxon>Lemnoideae</taxon>
        <taxon>Spirodela</taxon>
    </lineage>
</organism>
<name>A0A7I8L1I8_SPIIN</name>
<dbReference type="EMBL" id="LR746273">
    <property type="protein sequence ID" value="CAA7403917.1"/>
    <property type="molecule type" value="Genomic_DNA"/>
</dbReference>
<gene>
    <name evidence="1" type="ORF">SI8410_10014595</name>
</gene>